<evidence type="ECO:0000256" key="1">
    <source>
        <dbReference type="SAM" id="MobiDB-lite"/>
    </source>
</evidence>
<comment type="caution">
    <text evidence="2">The sequence shown here is derived from an EMBL/GenBank/DDBJ whole genome shotgun (WGS) entry which is preliminary data.</text>
</comment>
<name>A0A5B7GZL7_PORTR</name>
<proteinExistence type="predicted"/>
<sequence length="122" mass="12872">MTETARHSEGNILWVFFQNLPHIDKQPRVLSILAILLTGGGTTSVPSSSTTTTTTTTSSLRHLNTTLTINIRMSERPTAGGRGLSGREGEEGNGGGDTAAKGKEVTPASRRIEASQVPVRAT</sequence>
<reference evidence="2 3" key="1">
    <citation type="submission" date="2019-05" db="EMBL/GenBank/DDBJ databases">
        <title>Another draft genome of Portunus trituberculatus and its Hox gene families provides insights of decapod evolution.</title>
        <authorList>
            <person name="Jeong J.-H."/>
            <person name="Song I."/>
            <person name="Kim S."/>
            <person name="Choi T."/>
            <person name="Kim D."/>
            <person name="Ryu S."/>
            <person name="Kim W."/>
        </authorList>
    </citation>
    <scope>NUCLEOTIDE SEQUENCE [LARGE SCALE GENOMIC DNA]</scope>
    <source>
        <tissue evidence="2">Muscle</tissue>
    </source>
</reference>
<dbReference type="AlphaFoldDB" id="A0A5B7GZL7"/>
<evidence type="ECO:0000313" key="2">
    <source>
        <dbReference type="EMBL" id="MPC62507.1"/>
    </source>
</evidence>
<keyword evidence="3" id="KW-1185">Reference proteome</keyword>
<dbReference type="Proteomes" id="UP000324222">
    <property type="component" value="Unassembled WGS sequence"/>
</dbReference>
<gene>
    <name evidence="2" type="ORF">E2C01_056592</name>
</gene>
<accession>A0A5B7GZL7</accession>
<dbReference type="EMBL" id="VSRR010019757">
    <property type="protein sequence ID" value="MPC62507.1"/>
    <property type="molecule type" value="Genomic_DNA"/>
</dbReference>
<protein>
    <submittedName>
        <fullName evidence="2">Uncharacterized protein</fullName>
    </submittedName>
</protein>
<feature type="region of interest" description="Disordered" evidence="1">
    <location>
        <begin position="72"/>
        <end position="122"/>
    </location>
</feature>
<evidence type="ECO:0000313" key="3">
    <source>
        <dbReference type="Proteomes" id="UP000324222"/>
    </source>
</evidence>
<organism evidence="2 3">
    <name type="scientific">Portunus trituberculatus</name>
    <name type="common">Swimming crab</name>
    <name type="synonym">Neptunus trituberculatus</name>
    <dbReference type="NCBI Taxonomy" id="210409"/>
    <lineage>
        <taxon>Eukaryota</taxon>
        <taxon>Metazoa</taxon>
        <taxon>Ecdysozoa</taxon>
        <taxon>Arthropoda</taxon>
        <taxon>Crustacea</taxon>
        <taxon>Multicrustacea</taxon>
        <taxon>Malacostraca</taxon>
        <taxon>Eumalacostraca</taxon>
        <taxon>Eucarida</taxon>
        <taxon>Decapoda</taxon>
        <taxon>Pleocyemata</taxon>
        <taxon>Brachyura</taxon>
        <taxon>Eubrachyura</taxon>
        <taxon>Portunoidea</taxon>
        <taxon>Portunidae</taxon>
        <taxon>Portuninae</taxon>
        <taxon>Portunus</taxon>
    </lineage>
</organism>